<feature type="region of interest" description="Disordered" evidence="2">
    <location>
        <begin position="186"/>
        <end position="247"/>
    </location>
</feature>
<feature type="region of interest" description="Disordered" evidence="2">
    <location>
        <begin position="835"/>
        <end position="858"/>
    </location>
</feature>
<feature type="compositionally biased region" description="Low complexity" evidence="2">
    <location>
        <begin position="200"/>
        <end position="209"/>
    </location>
</feature>
<evidence type="ECO:0000256" key="1">
    <source>
        <dbReference type="ARBA" id="ARBA00009199"/>
    </source>
</evidence>
<dbReference type="PANTHER" id="PTHR11895">
    <property type="entry name" value="TRANSAMIDASE"/>
    <property type="match status" value="1"/>
</dbReference>
<feature type="non-terminal residue" evidence="4">
    <location>
        <position position="1"/>
    </location>
</feature>
<dbReference type="InterPro" id="IPR023631">
    <property type="entry name" value="Amidase_dom"/>
</dbReference>
<dbReference type="PROSITE" id="PS00571">
    <property type="entry name" value="AMIDASES"/>
    <property type="match status" value="1"/>
</dbReference>
<dbReference type="SUPFAM" id="SSF75304">
    <property type="entry name" value="Amidase signature (AS) enzymes"/>
    <property type="match status" value="2"/>
</dbReference>
<proteinExistence type="inferred from homology"/>
<comment type="similarity">
    <text evidence="1">Belongs to the amidase family.</text>
</comment>
<evidence type="ECO:0000313" key="4">
    <source>
        <dbReference type="EMBL" id="GLI59671.1"/>
    </source>
</evidence>
<protein>
    <recommendedName>
        <fullName evidence="3">Amidase domain-containing protein</fullName>
    </recommendedName>
</protein>
<sequence>RICSIYSKKQLNLVLPAPCKLQSRCPMSRSSNCSTALKHLPPAQELTSAPYDLKELQAPVLRGLLLSAFISVFESSLGEWIYPLLAKQSGVTQVLQGLRVPEAPLFGPDLSPVTDEIEPFSEQLEAGDFDECDTGGGGGDGGKTAAERSAAVIQRAFERGQLPHGRQLAATHTATVAAAAAAATSMARKQLPHTPTASTGGAPAVKDPGAGPGAGAGAGAGDGDGDGVGLVGSPGASGHAGVGAGGGVPFSPPDPWAFSGGPTVVDFARAYRSGSVTPTEVAERIIRFVEAGEALRPPLSFFVGWAPLEVMAQAEESTRRLRSGTSRSLLEGVPFAIKDVADAMPYGTTAGTTFVAAQRPVTSDAPYVATLRALGAVLLGKTAMHEIGLGITGLNVRAAASALNPHGLGTGPEARKGDGGSGGGGGAGRPVGHCYYPGGSSSGSAAAVAAGLCPIAIGSDGGGSIRIPASFCGLVGLKPSAGRVGGRGVVEVDCTVATMGPLAGCVQDAALLHAVMSLEGPLAAADAQGYRQMPQLPSPWPEALTAPPPAEGGARQPLKGIRIGMYDEWFKHASPSVVEVCRAAVSELQSLGAELVPVVVPELEHLRVAHTVTIVSEMLHNFRERYDSPSLRCDFNPDVRLALSNARFWCPADYLQAQRIRARANVHFRQVLSKVHLIVTPTTPIPAPRIHPQALQGGESNLRQVSRVMRFVVAANMLGLPAISLPVGWVPPEEDLEHQRRQQGQRQRRQVQDRQQQQQQQRGWDPVATGTTAVGAGVTAVGNPSTTAPASAGCHDSAGAFLPVGLQLLGRPLQEATLLRVGAVLEVALKRRFASTLSPPPSPPPSVAGGEAGEAAGGGTPAIARVVARGGTDHRPAVFLNPLTGEMRGL</sequence>
<dbReference type="Gene3D" id="3.90.1300.10">
    <property type="entry name" value="Amidase signature (AS) domain"/>
    <property type="match status" value="1"/>
</dbReference>
<feature type="compositionally biased region" description="Gly residues" evidence="2">
    <location>
        <begin position="210"/>
        <end position="232"/>
    </location>
</feature>
<evidence type="ECO:0000256" key="2">
    <source>
        <dbReference type="SAM" id="MobiDB-lite"/>
    </source>
</evidence>
<name>A0ABQ5RQ29_9CHLO</name>
<comment type="caution">
    <text evidence="4">The sequence shown here is derived from an EMBL/GenBank/DDBJ whole genome shotgun (WGS) entry which is preliminary data.</text>
</comment>
<feature type="region of interest" description="Disordered" evidence="2">
    <location>
        <begin position="735"/>
        <end position="770"/>
    </location>
</feature>
<organism evidence="4 5">
    <name type="scientific">Volvox africanus</name>
    <dbReference type="NCBI Taxonomy" id="51714"/>
    <lineage>
        <taxon>Eukaryota</taxon>
        <taxon>Viridiplantae</taxon>
        <taxon>Chlorophyta</taxon>
        <taxon>core chlorophytes</taxon>
        <taxon>Chlorophyceae</taxon>
        <taxon>CS clade</taxon>
        <taxon>Chlamydomonadales</taxon>
        <taxon>Volvocaceae</taxon>
        <taxon>Volvox</taxon>
    </lineage>
</organism>
<dbReference type="InterPro" id="IPR036928">
    <property type="entry name" value="AS_sf"/>
</dbReference>
<dbReference type="InterPro" id="IPR020556">
    <property type="entry name" value="Amidase_CS"/>
</dbReference>
<gene>
    <name evidence="4" type="ORF">VaNZ11_001610</name>
</gene>
<feature type="domain" description="Amidase" evidence="3">
    <location>
        <begin position="288"/>
        <end position="819"/>
    </location>
</feature>
<evidence type="ECO:0000259" key="3">
    <source>
        <dbReference type="Pfam" id="PF01425"/>
    </source>
</evidence>
<dbReference type="Pfam" id="PF01425">
    <property type="entry name" value="Amidase"/>
    <property type="match status" value="1"/>
</dbReference>
<reference evidence="4 5" key="1">
    <citation type="journal article" date="2023" name="IScience">
        <title>Expanded male sex-determining region conserved during the evolution of homothallism in the green alga Volvox.</title>
        <authorList>
            <person name="Yamamoto K."/>
            <person name="Matsuzaki R."/>
            <person name="Mahakham W."/>
            <person name="Heman W."/>
            <person name="Sekimoto H."/>
            <person name="Kawachi M."/>
            <person name="Minakuchi Y."/>
            <person name="Toyoda A."/>
            <person name="Nozaki H."/>
        </authorList>
    </citation>
    <scope>NUCLEOTIDE SEQUENCE [LARGE SCALE GENOMIC DNA]</scope>
    <source>
        <strain evidence="4 5">NIES-4468</strain>
    </source>
</reference>
<dbReference type="EMBL" id="BSDZ01000004">
    <property type="protein sequence ID" value="GLI59671.1"/>
    <property type="molecule type" value="Genomic_DNA"/>
</dbReference>
<feature type="region of interest" description="Disordered" evidence="2">
    <location>
        <begin position="406"/>
        <end position="425"/>
    </location>
</feature>
<dbReference type="Proteomes" id="UP001165090">
    <property type="component" value="Unassembled WGS sequence"/>
</dbReference>
<feature type="compositionally biased region" description="Gly residues" evidence="2">
    <location>
        <begin position="238"/>
        <end position="247"/>
    </location>
</feature>
<keyword evidence="5" id="KW-1185">Reference proteome</keyword>
<evidence type="ECO:0000313" key="5">
    <source>
        <dbReference type="Proteomes" id="UP001165090"/>
    </source>
</evidence>
<feature type="compositionally biased region" description="Low complexity" evidence="2">
    <location>
        <begin position="753"/>
        <end position="770"/>
    </location>
</feature>
<feature type="region of interest" description="Disordered" evidence="2">
    <location>
        <begin position="127"/>
        <end position="148"/>
    </location>
</feature>
<accession>A0ABQ5RQ29</accession>
<dbReference type="PANTHER" id="PTHR11895:SF67">
    <property type="entry name" value="AMIDASE DOMAIN-CONTAINING PROTEIN"/>
    <property type="match status" value="1"/>
</dbReference>
<dbReference type="InterPro" id="IPR000120">
    <property type="entry name" value="Amidase"/>
</dbReference>